<organism evidence="2 3">
    <name type="scientific">Aspergillus granulosus</name>
    <dbReference type="NCBI Taxonomy" id="176169"/>
    <lineage>
        <taxon>Eukaryota</taxon>
        <taxon>Fungi</taxon>
        <taxon>Dikarya</taxon>
        <taxon>Ascomycota</taxon>
        <taxon>Pezizomycotina</taxon>
        <taxon>Eurotiomycetes</taxon>
        <taxon>Eurotiomycetidae</taxon>
        <taxon>Eurotiales</taxon>
        <taxon>Aspergillaceae</taxon>
        <taxon>Aspergillus</taxon>
        <taxon>Aspergillus subgen. Nidulantes</taxon>
    </lineage>
</organism>
<comment type="caution">
    <text evidence="2">The sequence shown here is derived from an EMBL/GenBank/DDBJ whole genome shotgun (WGS) entry which is preliminary data.</text>
</comment>
<protein>
    <submittedName>
        <fullName evidence="2">Uncharacterized protein</fullName>
    </submittedName>
</protein>
<dbReference type="EMBL" id="JBFXLT010000053">
    <property type="protein sequence ID" value="KAL2811890.1"/>
    <property type="molecule type" value="Genomic_DNA"/>
</dbReference>
<dbReference type="Proteomes" id="UP001610334">
    <property type="component" value="Unassembled WGS sequence"/>
</dbReference>
<keyword evidence="3" id="KW-1185">Reference proteome</keyword>
<accession>A0ABR4H997</accession>
<evidence type="ECO:0000256" key="1">
    <source>
        <dbReference type="SAM" id="SignalP"/>
    </source>
</evidence>
<gene>
    <name evidence="2" type="ORF">BJX63DRAFT_398003</name>
</gene>
<sequence>MRFAIFAWTGIALASQVAAFWGQMAASAYYNETTSCDTTIWQTITLTDYYTGSQYEGDLWGGFNGCAGGHKCDIFFWEVSEGDYDFTAKMWRADDGCHHIDFKNALDAHHGYCCGSLPCNFSA</sequence>
<name>A0ABR4H997_9EURO</name>
<evidence type="ECO:0000313" key="3">
    <source>
        <dbReference type="Proteomes" id="UP001610334"/>
    </source>
</evidence>
<evidence type="ECO:0000313" key="2">
    <source>
        <dbReference type="EMBL" id="KAL2811890.1"/>
    </source>
</evidence>
<feature type="chain" id="PRO_5045359812" evidence="1">
    <location>
        <begin position="20"/>
        <end position="123"/>
    </location>
</feature>
<keyword evidence="1" id="KW-0732">Signal</keyword>
<feature type="signal peptide" evidence="1">
    <location>
        <begin position="1"/>
        <end position="19"/>
    </location>
</feature>
<proteinExistence type="predicted"/>
<reference evidence="2 3" key="1">
    <citation type="submission" date="2024-07" db="EMBL/GenBank/DDBJ databases">
        <title>Section-level genome sequencing and comparative genomics of Aspergillus sections Usti and Cavernicolus.</title>
        <authorList>
            <consortium name="Lawrence Berkeley National Laboratory"/>
            <person name="Nybo J.L."/>
            <person name="Vesth T.C."/>
            <person name="Theobald S."/>
            <person name="Frisvad J.C."/>
            <person name="Larsen T.O."/>
            <person name="Kjaerboelling I."/>
            <person name="Rothschild-Mancinelli K."/>
            <person name="Lyhne E.K."/>
            <person name="Kogle M.E."/>
            <person name="Barry K."/>
            <person name="Clum A."/>
            <person name="Na H."/>
            <person name="Ledsgaard L."/>
            <person name="Lin J."/>
            <person name="Lipzen A."/>
            <person name="Kuo A."/>
            <person name="Riley R."/>
            <person name="Mondo S."/>
            <person name="Labutti K."/>
            <person name="Haridas S."/>
            <person name="Pangalinan J."/>
            <person name="Salamov A.A."/>
            <person name="Simmons B.A."/>
            <person name="Magnuson J.K."/>
            <person name="Chen J."/>
            <person name="Drula E."/>
            <person name="Henrissat B."/>
            <person name="Wiebenga A."/>
            <person name="Lubbers R.J."/>
            <person name="Gomes A.C."/>
            <person name="Makela M.R."/>
            <person name="Stajich J."/>
            <person name="Grigoriev I.V."/>
            <person name="Mortensen U.H."/>
            <person name="De Vries R.P."/>
            <person name="Baker S.E."/>
            <person name="Andersen M.R."/>
        </authorList>
    </citation>
    <scope>NUCLEOTIDE SEQUENCE [LARGE SCALE GENOMIC DNA]</scope>
    <source>
        <strain evidence="2 3">CBS 588.65</strain>
    </source>
</reference>